<feature type="domain" description="DUF3846" evidence="1">
    <location>
        <begin position="9"/>
        <end position="109"/>
    </location>
</feature>
<evidence type="ECO:0000313" key="2">
    <source>
        <dbReference type="EMBL" id="AFK89330.1"/>
    </source>
</evidence>
<dbReference type="InterPro" id="IPR024559">
    <property type="entry name" value="DUF3846"/>
</dbReference>
<proteinExistence type="predicted"/>
<accession>I3W153</accession>
<dbReference type="AlphaFoldDB" id="I3W153"/>
<sequence length="117" mass="12614">MNTSLALIIPADMYEPARVESIATGLQNLQSIVAGNIEAVSGDGWHFYLNEEGKIMRLEPNRRAALLLFEATGVLTDVYCGNVVFLGETADGSEGNVPGHLIDLAQQLFGLNQPVNQ</sequence>
<dbReference type="EMBL" id="JQ418528">
    <property type="protein sequence ID" value="AFK89330.1"/>
    <property type="molecule type" value="Genomic_DNA"/>
</dbReference>
<reference evidence="2" key="1">
    <citation type="submission" date="2012-01" db="EMBL/GenBank/DDBJ databases">
        <authorList>
            <person name="Summers A.O."/>
            <person name="Wireman J."/>
            <person name="Sale K."/>
        </authorList>
    </citation>
    <scope>NUCLEOTIDE SEQUENCE</scope>
    <source>
        <strain evidence="2">J3-40</strain>
        <plasmid evidence="2">pJ340-69</plasmid>
    </source>
</reference>
<organism evidence="2">
    <name type="scientific">Arthrobacter sp. J3.40</name>
    <dbReference type="NCBI Taxonomy" id="347209"/>
    <lineage>
        <taxon>Bacteria</taxon>
        <taxon>Bacillati</taxon>
        <taxon>Actinomycetota</taxon>
        <taxon>Actinomycetes</taxon>
        <taxon>Micrococcales</taxon>
        <taxon>Micrococcaceae</taxon>
        <taxon>Arthrobacter</taxon>
    </lineage>
</organism>
<dbReference type="Pfam" id="PF12957">
    <property type="entry name" value="DUF3846"/>
    <property type="match status" value="1"/>
</dbReference>
<keyword evidence="2" id="KW-0614">Plasmid</keyword>
<evidence type="ECO:0000259" key="1">
    <source>
        <dbReference type="Pfam" id="PF12957"/>
    </source>
</evidence>
<name>I3W153_9MICC</name>
<protein>
    <recommendedName>
        <fullName evidence="1">DUF3846 domain-containing protein</fullName>
    </recommendedName>
</protein>
<geneLocation type="plasmid" evidence="2">
    <name>pJ340-69</name>
</geneLocation>